<dbReference type="EMBL" id="GBXM01047115">
    <property type="protein sequence ID" value="JAH61462.1"/>
    <property type="molecule type" value="Transcribed_RNA"/>
</dbReference>
<organism evidence="1">
    <name type="scientific">Anguilla anguilla</name>
    <name type="common">European freshwater eel</name>
    <name type="synonym">Muraena anguilla</name>
    <dbReference type="NCBI Taxonomy" id="7936"/>
    <lineage>
        <taxon>Eukaryota</taxon>
        <taxon>Metazoa</taxon>
        <taxon>Chordata</taxon>
        <taxon>Craniata</taxon>
        <taxon>Vertebrata</taxon>
        <taxon>Euteleostomi</taxon>
        <taxon>Actinopterygii</taxon>
        <taxon>Neopterygii</taxon>
        <taxon>Teleostei</taxon>
        <taxon>Anguilliformes</taxon>
        <taxon>Anguillidae</taxon>
        <taxon>Anguilla</taxon>
    </lineage>
</organism>
<proteinExistence type="predicted"/>
<reference evidence="1" key="1">
    <citation type="submission" date="2014-11" db="EMBL/GenBank/DDBJ databases">
        <authorList>
            <person name="Amaro Gonzalez C."/>
        </authorList>
    </citation>
    <scope>NUCLEOTIDE SEQUENCE</scope>
</reference>
<accession>A0A0E9U6V8</accession>
<reference evidence="1" key="2">
    <citation type="journal article" date="2015" name="Fish Shellfish Immunol.">
        <title>Early steps in the European eel (Anguilla anguilla)-Vibrio vulnificus interaction in the gills: Role of the RtxA13 toxin.</title>
        <authorList>
            <person name="Callol A."/>
            <person name="Pajuelo D."/>
            <person name="Ebbesson L."/>
            <person name="Teles M."/>
            <person name="MacKenzie S."/>
            <person name="Amaro C."/>
        </authorList>
    </citation>
    <scope>NUCLEOTIDE SEQUENCE</scope>
</reference>
<protein>
    <submittedName>
        <fullName evidence="1">Uncharacterized protein</fullName>
    </submittedName>
</protein>
<name>A0A0E9U6V8_ANGAN</name>
<sequence length="33" mass="3728">MLLKETGLALRHLQGGVYQQKFCSKTLSLDLHV</sequence>
<evidence type="ECO:0000313" key="1">
    <source>
        <dbReference type="EMBL" id="JAH61462.1"/>
    </source>
</evidence>
<dbReference type="AlphaFoldDB" id="A0A0E9U6V8"/>